<dbReference type="GO" id="GO:0030145">
    <property type="term" value="F:manganese ion binding"/>
    <property type="evidence" value="ECO:0007669"/>
    <property type="project" value="TreeGrafter"/>
</dbReference>
<dbReference type="Pfam" id="PF13288">
    <property type="entry name" value="DXPR_C"/>
    <property type="match status" value="1"/>
</dbReference>
<evidence type="ECO:0000313" key="2">
    <source>
        <dbReference type="EMBL" id="GAI23239.1"/>
    </source>
</evidence>
<dbReference type="GO" id="GO:0070402">
    <property type="term" value="F:NADPH binding"/>
    <property type="evidence" value="ECO:0007669"/>
    <property type="project" value="TreeGrafter"/>
</dbReference>
<dbReference type="PANTHER" id="PTHR30525">
    <property type="entry name" value="1-DEOXY-D-XYLULOSE 5-PHOSPHATE REDUCTOISOMERASE"/>
    <property type="match status" value="1"/>
</dbReference>
<dbReference type="SUPFAM" id="SSF55347">
    <property type="entry name" value="Glyceraldehyde-3-phosphate dehydrogenase-like, C-terminal domain"/>
    <property type="match status" value="1"/>
</dbReference>
<protein>
    <recommendedName>
        <fullName evidence="1">DXP reductoisomerase C-terminal domain-containing protein</fullName>
    </recommendedName>
</protein>
<dbReference type="EMBL" id="BARV01017430">
    <property type="protein sequence ID" value="GAI23239.1"/>
    <property type="molecule type" value="Genomic_DNA"/>
</dbReference>
<proteinExistence type="predicted"/>
<accession>X1NX49</accession>
<name>X1NX49_9ZZZZ</name>
<dbReference type="AlphaFoldDB" id="X1NX49"/>
<dbReference type="GO" id="GO:0030604">
    <property type="term" value="F:1-deoxy-D-xylulose-5-phosphate reductoisomerase activity"/>
    <property type="evidence" value="ECO:0007669"/>
    <property type="project" value="InterPro"/>
</dbReference>
<gene>
    <name evidence="2" type="ORF">S06H3_29705</name>
</gene>
<organism evidence="2">
    <name type="scientific">marine sediment metagenome</name>
    <dbReference type="NCBI Taxonomy" id="412755"/>
    <lineage>
        <taxon>unclassified sequences</taxon>
        <taxon>metagenomes</taxon>
        <taxon>ecological metagenomes</taxon>
    </lineage>
</organism>
<dbReference type="InterPro" id="IPR003821">
    <property type="entry name" value="DXP_reductoisomerase"/>
</dbReference>
<dbReference type="PANTHER" id="PTHR30525:SF0">
    <property type="entry name" value="1-DEOXY-D-XYLULOSE 5-PHOSPHATE REDUCTOISOMERASE, CHLOROPLASTIC"/>
    <property type="match status" value="1"/>
</dbReference>
<comment type="caution">
    <text evidence="2">The sequence shown here is derived from an EMBL/GenBank/DDBJ whole genome shotgun (WGS) entry which is preliminary data.</text>
</comment>
<dbReference type="GO" id="GO:0051484">
    <property type="term" value="P:isopentenyl diphosphate biosynthetic process, methylerythritol 4-phosphate pathway involved in terpenoid biosynthetic process"/>
    <property type="evidence" value="ECO:0007669"/>
    <property type="project" value="TreeGrafter"/>
</dbReference>
<dbReference type="InterPro" id="IPR026877">
    <property type="entry name" value="DXPR_C"/>
</dbReference>
<feature type="non-terminal residue" evidence="2">
    <location>
        <position position="65"/>
    </location>
</feature>
<evidence type="ECO:0000259" key="1">
    <source>
        <dbReference type="Pfam" id="PF13288"/>
    </source>
</evidence>
<reference evidence="2" key="1">
    <citation type="journal article" date="2014" name="Front. Microbiol.">
        <title>High frequency of phylogenetically diverse reductive dehalogenase-homologous genes in deep subseafloor sedimentary metagenomes.</title>
        <authorList>
            <person name="Kawai M."/>
            <person name="Futagami T."/>
            <person name="Toyoda A."/>
            <person name="Takaki Y."/>
            <person name="Nishi S."/>
            <person name="Hori S."/>
            <person name="Arai W."/>
            <person name="Tsubouchi T."/>
            <person name="Morono Y."/>
            <person name="Uchiyama I."/>
            <person name="Ito T."/>
            <person name="Fujiyama A."/>
            <person name="Inagaki F."/>
            <person name="Takami H."/>
        </authorList>
    </citation>
    <scope>NUCLEOTIDE SEQUENCE</scope>
    <source>
        <strain evidence="2">Expedition CK06-06</strain>
    </source>
</reference>
<feature type="domain" description="DXP reductoisomerase C-terminal" evidence="1">
    <location>
        <begin position="31"/>
        <end position="64"/>
    </location>
</feature>
<sequence length="65" mass="7581">MPFDNIKVLIHPQSIVHSMVEFIDGSVKAQLSYPDMRLPIQYALSYPERLVNPQLPRLDWESIEN</sequence>